<dbReference type="Proteomes" id="UP000471753">
    <property type="component" value="Unassembled WGS sequence"/>
</dbReference>
<reference evidence="2 3" key="1">
    <citation type="submission" date="2019-12" db="EMBL/GenBank/DDBJ databases">
        <title>Rhizobium genotypes associated with high levels of biological nitrogen fixation by grain legumes in a temperate-maritime cropping system.</title>
        <authorList>
            <person name="Maluk M."/>
            <person name="Francesc Ferrando Molina F."/>
            <person name="Lopez Del Egido L."/>
            <person name="Lafos M."/>
            <person name="Langarica-Fuentes A."/>
            <person name="Gebre Yohannes G."/>
            <person name="Young M.W."/>
            <person name="Martin P."/>
            <person name="Gantlett R."/>
            <person name="Kenicer G."/>
            <person name="Hawes C."/>
            <person name="Begg G.S."/>
            <person name="Quilliam R.S."/>
            <person name="Squire G.R."/>
            <person name="Poole P.S."/>
            <person name="Young P.W."/>
            <person name="Iannetta P.M."/>
            <person name="James E.K."/>
        </authorList>
    </citation>
    <scope>NUCLEOTIDE SEQUENCE [LARGE SCALE GENOMIC DNA]</scope>
    <source>
        <strain evidence="2 3">JHI366</strain>
    </source>
</reference>
<evidence type="ECO:0000256" key="1">
    <source>
        <dbReference type="SAM" id="Phobius"/>
    </source>
</evidence>
<name>A0A7K3UBL2_9HYPH</name>
<feature type="transmembrane region" description="Helical" evidence="1">
    <location>
        <begin position="13"/>
        <end position="32"/>
    </location>
</feature>
<evidence type="ECO:0000313" key="3">
    <source>
        <dbReference type="Proteomes" id="UP000471753"/>
    </source>
</evidence>
<gene>
    <name evidence="2" type="ORF">GR197_11120</name>
</gene>
<dbReference type="AlphaFoldDB" id="A0A7K3UBL2"/>
<keyword evidence="1" id="KW-0812">Transmembrane</keyword>
<dbReference type="EMBL" id="WUFT01000006">
    <property type="protein sequence ID" value="NEJ71086.1"/>
    <property type="molecule type" value="Genomic_DNA"/>
</dbReference>
<comment type="caution">
    <text evidence="2">The sequence shown here is derived from an EMBL/GenBank/DDBJ whole genome shotgun (WGS) entry which is preliminary data.</text>
</comment>
<proteinExistence type="predicted"/>
<keyword evidence="1" id="KW-0472">Membrane</keyword>
<organism evidence="2 3">
    <name type="scientific">Rhizobium phaseoli</name>
    <dbReference type="NCBI Taxonomy" id="396"/>
    <lineage>
        <taxon>Bacteria</taxon>
        <taxon>Pseudomonadati</taxon>
        <taxon>Pseudomonadota</taxon>
        <taxon>Alphaproteobacteria</taxon>
        <taxon>Hyphomicrobiales</taxon>
        <taxon>Rhizobiaceae</taxon>
        <taxon>Rhizobium/Agrobacterium group</taxon>
        <taxon>Rhizobium</taxon>
    </lineage>
</organism>
<evidence type="ECO:0000313" key="2">
    <source>
        <dbReference type="EMBL" id="NEJ71086.1"/>
    </source>
</evidence>
<keyword evidence="1" id="KW-1133">Transmembrane helix</keyword>
<sequence>MQDDEPNPSLARGLYRVSVLFGCIALITYFPWEMFSATAAVNRLSAAAENFQYTERCDSNGNLIDTGKPNCVDLGDYLLINGPVLKALRKACSEGETPTILILEKGKASRIDIARVEKSLAYRVRNRVNGPC</sequence>
<dbReference type="RefSeq" id="WP_164009316.1">
    <property type="nucleotide sequence ID" value="NZ_WUFT01000006.1"/>
</dbReference>
<accession>A0A7K3UBL2</accession>
<protein>
    <submittedName>
        <fullName evidence="2">Uncharacterized protein</fullName>
    </submittedName>
</protein>